<evidence type="ECO:0000256" key="2">
    <source>
        <dbReference type="ARBA" id="ARBA00023125"/>
    </source>
</evidence>
<dbReference type="SMART" id="SM00345">
    <property type="entry name" value="HTH_GNTR"/>
    <property type="match status" value="1"/>
</dbReference>
<dbReference type="Gene3D" id="1.20.120.530">
    <property type="entry name" value="GntR ligand-binding domain-like"/>
    <property type="match status" value="1"/>
</dbReference>
<dbReference type="GO" id="GO:0003700">
    <property type="term" value="F:DNA-binding transcription factor activity"/>
    <property type="evidence" value="ECO:0007669"/>
    <property type="project" value="InterPro"/>
</dbReference>
<dbReference type="Proteomes" id="UP000295706">
    <property type="component" value="Unassembled WGS sequence"/>
</dbReference>
<dbReference type="PRINTS" id="PR00035">
    <property type="entry name" value="HTHGNTR"/>
</dbReference>
<dbReference type="SMART" id="SM00895">
    <property type="entry name" value="FCD"/>
    <property type="match status" value="1"/>
</dbReference>
<dbReference type="PANTHER" id="PTHR43537">
    <property type="entry name" value="TRANSCRIPTIONAL REGULATOR, GNTR FAMILY"/>
    <property type="match status" value="1"/>
</dbReference>
<feature type="domain" description="HTH gntR-type" evidence="4">
    <location>
        <begin position="10"/>
        <end position="78"/>
    </location>
</feature>
<dbReference type="SUPFAM" id="SSF46785">
    <property type="entry name" value="Winged helix' DNA-binding domain"/>
    <property type="match status" value="1"/>
</dbReference>
<keyword evidence="3" id="KW-0804">Transcription</keyword>
<keyword evidence="1" id="KW-0805">Transcription regulation</keyword>
<dbReference type="CDD" id="cd07377">
    <property type="entry name" value="WHTH_GntR"/>
    <property type="match status" value="1"/>
</dbReference>
<dbReference type="AlphaFoldDB" id="A0A4R4K831"/>
<reference evidence="5 6" key="1">
    <citation type="submission" date="2019-02" db="EMBL/GenBank/DDBJ databases">
        <title>Arundinibacter roseus gen. nov., sp. nov., a new member of the family Cytophagaceae.</title>
        <authorList>
            <person name="Szuroczki S."/>
            <person name="Khayer B."/>
            <person name="Sproer C."/>
            <person name="Toumi M."/>
            <person name="Szabo A."/>
            <person name="Felfoldi T."/>
            <person name="Schumann P."/>
            <person name="Toth E."/>
        </authorList>
    </citation>
    <scope>NUCLEOTIDE SEQUENCE [LARGE SCALE GENOMIC DNA]</scope>
    <source>
        <strain evidence="5 6">DMA-k-7a</strain>
    </source>
</reference>
<dbReference type="InterPro" id="IPR036390">
    <property type="entry name" value="WH_DNA-bd_sf"/>
</dbReference>
<dbReference type="GO" id="GO:0043565">
    <property type="term" value="F:sequence-specific DNA binding"/>
    <property type="evidence" value="ECO:0007669"/>
    <property type="project" value="InterPro"/>
</dbReference>
<name>A0A4R4K831_9BACT</name>
<dbReference type="InterPro" id="IPR036388">
    <property type="entry name" value="WH-like_DNA-bd_sf"/>
</dbReference>
<evidence type="ECO:0000313" key="5">
    <source>
        <dbReference type="EMBL" id="TDB62706.1"/>
    </source>
</evidence>
<gene>
    <name evidence="5" type="ORF">EZE20_17350</name>
</gene>
<dbReference type="InterPro" id="IPR000485">
    <property type="entry name" value="AsnC-type_HTH_dom"/>
</dbReference>
<dbReference type="PRINTS" id="PR00033">
    <property type="entry name" value="HTHASNC"/>
</dbReference>
<dbReference type="InterPro" id="IPR008920">
    <property type="entry name" value="TF_FadR/GntR_C"/>
</dbReference>
<organism evidence="5 6">
    <name type="scientific">Arundinibacter roseus</name>
    <dbReference type="NCBI Taxonomy" id="2070510"/>
    <lineage>
        <taxon>Bacteria</taxon>
        <taxon>Pseudomonadati</taxon>
        <taxon>Bacteroidota</taxon>
        <taxon>Cytophagia</taxon>
        <taxon>Cytophagales</taxon>
        <taxon>Spirosomataceae</taxon>
        <taxon>Arundinibacter</taxon>
    </lineage>
</organism>
<evidence type="ECO:0000256" key="3">
    <source>
        <dbReference type="ARBA" id="ARBA00023163"/>
    </source>
</evidence>
<dbReference type="PROSITE" id="PS50949">
    <property type="entry name" value="HTH_GNTR"/>
    <property type="match status" value="1"/>
</dbReference>
<keyword evidence="6" id="KW-1185">Reference proteome</keyword>
<dbReference type="SUPFAM" id="SSF48008">
    <property type="entry name" value="GntR ligand-binding domain-like"/>
    <property type="match status" value="1"/>
</dbReference>
<evidence type="ECO:0000256" key="1">
    <source>
        <dbReference type="ARBA" id="ARBA00023015"/>
    </source>
</evidence>
<dbReference type="EMBL" id="SMJU01000011">
    <property type="protein sequence ID" value="TDB62706.1"/>
    <property type="molecule type" value="Genomic_DNA"/>
</dbReference>
<dbReference type="PANTHER" id="PTHR43537:SF45">
    <property type="entry name" value="GNTR FAMILY REGULATORY PROTEIN"/>
    <property type="match status" value="1"/>
</dbReference>
<proteinExistence type="predicted"/>
<dbReference type="Pfam" id="PF00392">
    <property type="entry name" value="GntR"/>
    <property type="match status" value="1"/>
</dbReference>
<sequence>MISAEKKSAKKAWEDAYLRIEQLILDSRLVPGDYITENSLAEQLGISRTPIRDAIKKLEEKGLIVSINGRKRIHLLTIHEMSEVFDIKICLEKQVVRWAIERGCPEEFEELGVLMGEMRNFVLNSSHAAGNEEDELQQWLEIDRRLHQLIFYMARAPKTESIIQTLNMQWHRLKIGSLTLEGRMKRSIHEHEKFVRAILDKKPDEAEQSMQMHLQTIKNEMIKLMTLFQYPA</sequence>
<dbReference type="InterPro" id="IPR000524">
    <property type="entry name" value="Tscrpt_reg_HTH_GntR"/>
</dbReference>
<dbReference type="RefSeq" id="WP_132119999.1">
    <property type="nucleotide sequence ID" value="NZ_SMJU01000011.1"/>
</dbReference>
<evidence type="ECO:0000259" key="4">
    <source>
        <dbReference type="PROSITE" id="PS50949"/>
    </source>
</evidence>
<dbReference type="Gene3D" id="1.10.10.10">
    <property type="entry name" value="Winged helix-like DNA-binding domain superfamily/Winged helix DNA-binding domain"/>
    <property type="match status" value="1"/>
</dbReference>
<dbReference type="OrthoDB" id="1040417at2"/>
<dbReference type="Pfam" id="PF07729">
    <property type="entry name" value="FCD"/>
    <property type="match status" value="1"/>
</dbReference>
<protein>
    <submittedName>
        <fullName evidence="5">GntR family transcriptional regulator</fullName>
    </submittedName>
</protein>
<keyword evidence="2" id="KW-0238">DNA-binding</keyword>
<accession>A0A4R4K831</accession>
<dbReference type="InterPro" id="IPR011711">
    <property type="entry name" value="GntR_C"/>
</dbReference>
<comment type="caution">
    <text evidence="5">The sequence shown here is derived from an EMBL/GenBank/DDBJ whole genome shotgun (WGS) entry which is preliminary data.</text>
</comment>
<evidence type="ECO:0000313" key="6">
    <source>
        <dbReference type="Proteomes" id="UP000295706"/>
    </source>
</evidence>